<accession>A0A318RMF4</accession>
<evidence type="ECO:0000313" key="4">
    <source>
        <dbReference type="Proteomes" id="UP000247591"/>
    </source>
</evidence>
<dbReference type="NCBIfam" id="TIGR00996">
    <property type="entry name" value="Mtu_fam_mce"/>
    <property type="match status" value="1"/>
</dbReference>
<feature type="region of interest" description="Disordered" evidence="1">
    <location>
        <begin position="329"/>
        <end position="353"/>
    </location>
</feature>
<dbReference type="InterPro" id="IPR003399">
    <property type="entry name" value="Mce/MlaD"/>
</dbReference>
<sequence>MLTKLIKFQLVVFTVVAVLAVGYSAYSYAGLQRYSGIGTYTVKAQLPEAGGLYANALVTYRGVDVGVVTAMELAPTGAVAVLQINSDYKIPTNTSAHVRSVSAVGEQFIDLLPEQSGGPFLADGDVIDQKRASIPYPATEVITKVNALLQTLPKEALRTTVDEASLALDQTGTDVNRALIASTELVGNAHKNLEPTLALIDTAGPVLSALADSGTEIATFSGNLSSFTKQLTMSDGSIRLALDSGTPFFDTVSGAFQDLTPVLPILLSNLQTVGEVLRVNVPGLQHILVVYPAVSSAINAMHQGFQDPSDTLSGQGALDVKLGNTANPLPCTEGYGETERRDPGDVSSLPAPDNAYCKLPENDYRVVRGARNLPCATDPSVRTALVADCPGGLPSQWPQMLSRPGTGNQPAAVDPRTPVAVPYDPATGRFRTPAGATYTVGSLASKTSDTKEKTSWQQLFPE</sequence>
<name>A0A318RMF4_WILLI</name>
<feature type="domain" description="Mce/MlaD" evidence="2">
    <location>
        <begin position="39"/>
        <end position="113"/>
    </location>
</feature>
<dbReference type="InterPro" id="IPR005693">
    <property type="entry name" value="Mce"/>
</dbReference>
<protein>
    <submittedName>
        <fullName evidence="3">Phospholipid/cholesterol/gamma-HCH transport system substrate-binding protein</fullName>
    </submittedName>
</protein>
<dbReference type="Pfam" id="PF02470">
    <property type="entry name" value="MlaD"/>
    <property type="match status" value="1"/>
</dbReference>
<evidence type="ECO:0000313" key="3">
    <source>
        <dbReference type="EMBL" id="PYE12360.1"/>
    </source>
</evidence>
<dbReference type="PANTHER" id="PTHR33371">
    <property type="entry name" value="INTERMEMBRANE PHOSPHOLIPID TRANSPORT SYSTEM BINDING PROTEIN MLAD-RELATED"/>
    <property type="match status" value="1"/>
</dbReference>
<feature type="region of interest" description="Disordered" evidence="1">
    <location>
        <begin position="443"/>
        <end position="462"/>
    </location>
</feature>
<dbReference type="AlphaFoldDB" id="A0A318RMF4"/>
<dbReference type="RefSeq" id="WP_110472573.1">
    <property type="nucleotide sequence ID" value="NZ_QJSP01000023.1"/>
</dbReference>
<gene>
    <name evidence="3" type="ORF">DFR67_12385</name>
</gene>
<dbReference type="EMBL" id="QJSP01000023">
    <property type="protein sequence ID" value="PYE12360.1"/>
    <property type="molecule type" value="Genomic_DNA"/>
</dbReference>
<comment type="caution">
    <text evidence="3">The sequence shown here is derived from an EMBL/GenBank/DDBJ whole genome shotgun (WGS) entry which is preliminary data.</text>
</comment>
<evidence type="ECO:0000256" key="1">
    <source>
        <dbReference type="SAM" id="MobiDB-lite"/>
    </source>
</evidence>
<dbReference type="Proteomes" id="UP000247591">
    <property type="component" value="Unassembled WGS sequence"/>
</dbReference>
<organism evidence="3 4">
    <name type="scientific">Williamsia limnetica</name>
    <dbReference type="NCBI Taxonomy" id="882452"/>
    <lineage>
        <taxon>Bacteria</taxon>
        <taxon>Bacillati</taxon>
        <taxon>Actinomycetota</taxon>
        <taxon>Actinomycetes</taxon>
        <taxon>Mycobacteriales</taxon>
        <taxon>Nocardiaceae</taxon>
        <taxon>Williamsia</taxon>
    </lineage>
</organism>
<proteinExistence type="predicted"/>
<reference evidence="3 4" key="1">
    <citation type="submission" date="2018-06" db="EMBL/GenBank/DDBJ databases">
        <title>Genomic Encyclopedia of Type Strains, Phase IV (KMG-IV): sequencing the most valuable type-strain genomes for metagenomic binning, comparative biology and taxonomic classification.</title>
        <authorList>
            <person name="Goeker M."/>
        </authorList>
    </citation>
    <scope>NUCLEOTIDE SEQUENCE [LARGE SCALE GENOMIC DNA]</scope>
    <source>
        <strain evidence="3 4">DSM 45521</strain>
    </source>
</reference>
<dbReference type="OrthoDB" id="4741753at2"/>
<evidence type="ECO:0000259" key="2">
    <source>
        <dbReference type="Pfam" id="PF02470"/>
    </source>
</evidence>
<dbReference type="GO" id="GO:0005576">
    <property type="term" value="C:extracellular region"/>
    <property type="evidence" value="ECO:0007669"/>
    <property type="project" value="TreeGrafter"/>
</dbReference>
<dbReference type="PANTHER" id="PTHR33371:SF16">
    <property type="entry name" value="MCE-FAMILY PROTEIN MCE3F"/>
    <property type="match status" value="1"/>
</dbReference>
<dbReference type="InterPro" id="IPR052336">
    <property type="entry name" value="MlaD_Phospholipid_Transporter"/>
</dbReference>
<keyword evidence="4" id="KW-1185">Reference proteome</keyword>